<accession>A0A2J6QQP8</accession>
<proteinExistence type="predicted"/>
<evidence type="ECO:0000313" key="2">
    <source>
        <dbReference type="Proteomes" id="UP000235672"/>
    </source>
</evidence>
<dbReference type="AlphaFoldDB" id="A0A2J6QQP8"/>
<protein>
    <submittedName>
        <fullName evidence="1">Uncharacterized protein</fullName>
    </submittedName>
</protein>
<sequence length="82" mass="8882">MPSVVEQQIQAPEPMTAATETIASQQPKPAPAMTTGDEVGLRGVLLSSTSHTTQYLSTLSLSLNFQSLNMDPDFEFERELGL</sequence>
<evidence type="ECO:0000313" key="1">
    <source>
        <dbReference type="EMBL" id="PMD28583.1"/>
    </source>
</evidence>
<gene>
    <name evidence="1" type="ORF">NA56DRAFT_696360</name>
</gene>
<dbReference type="OrthoDB" id="3545709at2759"/>
<reference evidence="1 2" key="1">
    <citation type="submission" date="2016-05" db="EMBL/GenBank/DDBJ databases">
        <title>A degradative enzymes factory behind the ericoid mycorrhizal symbiosis.</title>
        <authorList>
            <consortium name="DOE Joint Genome Institute"/>
            <person name="Martino E."/>
            <person name="Morin E."/>
            <person name="Grelet G."/>
            <person name="Kuo A."/>
            <person name="Kohler A."/>
            <person name="Daghino S."/>
            <person name="Barry K."/>
            <person name="Choi C."/>
            <person name="Cichocki N."/>
            <person name="Clum A."/>
            <person name="Copeland A."/>
            <person name="Hainaut M."/>
            <person name="Haridas S."/>
            <person name="Labutti K."/>
            <person name="Lindquist E."/>
            <person name="Lipzen A."/>
            <person name="Khouja H.-R."/>
            <person name="Murat C."/>
            <person name="Ohm R."/>
            <person name="Olson A."/>
            <person name="Spatafora J."/>
            <person name="Veneault-Fourrey C."/>
            <person name="Henrissat B."/>
            <person name="Grigoriev I."/>
            <person name="Martin F."/>
            <person name="Perotto S."/>
        </authorList>
    </citation>
    <scope>NUCLEOTIDE SEQUENCE [LARGE SCALE GENOMIC DNA]</scope>
    <source>
        <strain evidence="1 2">UAMH 7357</strain>
    </source>
</reference>
<dbReference type="EMBL" id="KZ613464">
    <property type="protein sequence ID" value="PMD28583.1"/>
    <property type="molecule type" value="Genomic_DNA"/>
</dbReference>
<name>A0A2J6QQP8_9HELO</name>
<keyword evidence="2" id="KW-1185">Reference proteome</keyword>
<organism evidence="1 2">
    <name type="scientific">Hyaloscypha hepaticicola</name>
    <dbReference type="NCBI Taxonomy" id="2082293"/>
    <lineage>
        <taxon>Eukaryota</taxon>
        <taxon>Fungi</taxon>
        <taxon>Dikarya</taxon>
        <taxon>Ascomycota</taxon>
        <taxon>Pezizomycotina</taxon>
        <taxon>Leotiomycetes</taxon>
        <taxon>Helotiales</taxon>
        <taxon>Hyaloscyphaceae</taxon>
        <taxon>Hyaloscypha</taxon>
    </lineage>
</organism>
<dbReference type="Proteomes" id="UP000235672">
    <property type="component" value="Unassembled WGS sequence"/>
</dbReference>